<name>A0A8T2Q8X9_CERRI</name>
<dbReference type="Proteomes" id="UP000825935">
    <property type="component" value="Chromosome 37"/>
</dbReference>
<gene>
    <name evidence="1" type="ORF">KP509_37G055600</name>
</gene>
<comment type="caution">
    <text evidence="1">The sequence shown here is derived from an EMBL/GenBank/DDBJ whole genome shotgun (WGS) entry which is preliminary data.</text>
</comment>
<dbReference type="EMBL" id="CM035442">
    <property type="protein sequence ID" value="KAH7280194.1"/>
    <property type="molecule type" value="Genomic_DNA"/>
</dbReference>
<keyword evidence="2" id="KW-1185">Reference proteome</keyword>
<reference evidence="1" key="1">
    <citation type="submission" date="2021-08" db="EMBL/GenBank/DDBJ databases">
        <title>WGS assembly of Ceratopteris richardii.</title>
        <authorList>
            <person name="Marchant D.B."/>
            <person name="Chen G."/>
            <person name="Jenkins J."/>
            <person name="Shu S."/>
            <person name="Leebens-Mack J."/>
            <person name="Grimwood J."/>
            <person name="Schmutz J."/>
            <person name="Soltis P."/>
            <person name="Soltis D."/>
            <person name="Chen Z.-H."/>
        </authorList>
    </citation>
    <scope>NUCLEOTIDE SEQUENCE</scope>
    <source>
        <strain evidence="1">Whitten #5841</strain>
        <tissue evidence="1">Leaf</tissue>
    </source>
</reference>
<dbReference type="AlphaFoldDB" id="A0A8T2Q8X9"/>
<protein>
    <submittedName>
        <fullName evidence="1">Uncharacterized protein</fullName>
    </submittedName>
</protein>
<organism evidence="1 2">
    <name type="scientific">Ceratopteris richardii</name>
    <name type="common">Triangle waterfern</name>
    <dbReference type="NCBI Taxonomy" id="49495"/>
    <lineage>
        <taxon>Eukaryota</taxon>
        <taxon>Viridiplantae</taxon>
        <taxon>Streptophyta</taxon>
        <taxon>Embryophyta</taxon>
        <taxon>Tracheophyta</taxon>
        <taxon>Polypodiopsida</taxon>
        <taxon>Polypodiidae</taxon>
        <taxon>Polypodiales</taxon>
        <taxon>Pteridineae</taxon>
        <taxon>Pteridaceae</taxon>
        <taxon>Parkerioideae</taxon>
        <taxon>Ceratopteris</taxon>
    </lineage>
</organism>
<proteinExistence type="predicted"/>
<accession>A0A8T2Q8X9</accession>
<sequence>MLCFCQGCKVPTILCVDLDRGLLILFSNVICQFGLVNANGKSFITDIIISVSKEIPLKEELHPFLSSCNFEHC</sequence>
<evidence type="ECO:0000313" key="1">
    <source>
        <dbReference type="EMBL" id="KAH7280194.1"/>
    </source>
</evidence>
<evidence type="ECO:0000313" key="2">
    <source>
        <dbReference type="Proteomes" id="UP000825935"/>
    </source>
</evidence>